<dbReference type="AlphaFoldDB" id="A0A1Y3ERE9"/>
<comment type="caution">
    <text evidence="2">The sequence shown here is derived from an EMBL/GenBank/DDBJ whole genome shotgun (WGS) entry which is preliminary data.</text>
</comment>
<dbReference type="EMBL" id="LVZM01006739">
    <property type="protein sequence ID" value="OUC46466.1"/>
    <property type="molecule type" value="Genomic_DNA"/>
</dbReference>
<feature type="non-terminal residue" evidence="2">
    <location>
        <position position="53"/>
    </location>
</feature>
<accession>A0A1Y3ERE9</accession>
<dbReference type="Proteomes" id="UP000243006">
    <property type="component" value="Unassembled WGS sequence"/>
</dbReference>
<name>A0A1Y3ERE9_9BILA</name>
<feature type="compositionally biased region" description="Basic and acidic residues" evidence="1">
    <location>
        <begin position="25"/>
        <end position="53"/>
    </location>
</feature>
<reference evidence="2 3" key="1">
    <citation type="submission" date="2015-04" db="EMBL/GenBank/DDBJ databases">
        <title>Draft genome of the roundworm Trichinella nativa.</title>
        <authorList>
            <person name="Mitreva M."/>
        </authorList>
    </citation>
    <scope>NUCLEOTIDE SEQUENCE [LARGE SCALE GENOMIC DNA]</scope>
    <source>
        <strain evidence="2 3">ISS45</strain>
    </source>
</reference>
<evidence type="ECO:0000313" key="3">
    <source>
        <dbReference type="Proteomes" id="UP000243006"/>
    </source>
</evidence>
<gene>
    <name evidence="2" type="ORF">D917_07699</name>
</gene>
<protein>
    <recommendedName>
        <fullName evidence="4">Tropomyosin</fullName>
    </recommendedName>
</protein>
<sequence length="53" mass="6211">MSKVAAAKDSQQTSLLDMLKMKMRQAREEAENAKDDADEAKRKFEEEHKKREE</sequence>
<evidence type="ECO:0000256" key="1">
    <source>
        <dbReference type="SAM" id="MobiDB-lite"/>
    </source>
</evidence>
<evidence type="ECO:0008006" key="4">
    <source>
        <dbReference type="Google" id="ProtNLM"/>
    </source>
</evidence>
<organism evidence="2 3">
    <name type="scientific">Trichinella nativa</name>
    <dbReference type="NCBI Taxonomy" id="6335"/>
    <lineage>
        <taxon>Eukaryota</taxon>
        <taxon>Metazoa</taxon>
        <taxon>Ecdysozoa</taxon>
        <taxon>Nematoda</taxon>
        <taxon>Enoplea</taxon>
        <taxon>Dorylaimia</taxon>
        <taxon>Trichinellida</taxon>
        <taxon>Trichinellidae</taxon>
        <taxon>Trichinella</taxon>
    </lineage>
</organism>
<proteinExistence type="predicted"/>
<feature type="region of interest" description="Disordered" evidence="1">
    <location>
        <begin position="23"/>
        <end position="53"/>
    </location>
</feature>
<evidence type="ECO:0000313" key="2">
    <source>
        <dbReference type="EMBL" id="OUC46466.1"/>
    </source>
</evidence>